<feature type="compositionally biased region" description="Polar residues" evidence="15">
    <location>
        <begin position="64"/>
        <end position="74"/>
    </location>
</feature>
<dbReference type="GO" id="GO:0005743">
    <property type="term" value="C:mitochondrial inner membrane"/>
    <property type="evidence" value="ECO:0007669"/>
    <property type="project" value="UniProtKB-SubCell"/>
</dbReference>
<gene>
    <name evidence="16" type="primary">ndufa7</name>
</gene>
<dbReference type="AlphaFoldDB" id="A0A4W4E6X2"/>
<reference evidence="16" key="5">
    <citation type="submission" date="2025-09" db="UniProtKB">
        <authorList>
            <consortium name="Ensembl"/>
        </authorList>
    </citation>
    <scope>IDENTIFICATION</scope>
</reference>
<protein>
    <recommendedName>
        <fullName evidence="5">NADH dehydrogenase [ubiquinone] 1 alpha subcomplex subunit 7</fullName>
    </recommendedName>
    <alternativeName>
        <fullName evidence="14">Complex I-B14.5a</fullName>
    </alternativeName>
    <alternativeName>
        <fullName evidence="13">NADH-ubiquinone oxidoreductase subunit B14.5a</fullName>
    </alternativeName>
</protein>
<comment type="subunit">
    <text evidence="4">Complex I is composed of 45 different subunits.</text>
</comment>
<dbReference type="GeneID" id="113578201"/>
<evidence type="ECO:0000256" key="7">
    <source>
        <dbReference type="ARBA" id="ARBA00022660"/>
    </source>
</evidence>
<dbReference type="Ensembl" id="ENSEEET00000007664.2">
    <property type="protein sequence ID" value="ENSEEEP00000007563.1"/>
    <property type="gene ID" value="ENSEEEG00000003951.2"/>
</dbReference>
<evidence type="ECO:0000313" key="17">
    <source>
        <dbReference type="Proteomes" id="UP000314983"/>
    </source>
</evidence>
<keyword evidence="17" id="KW-1185">Reference proteome</keyword>
<dbReference type="PANTHER" id="PTHR12485:SF1">
    <property type="entry name" value="NADH DEHYDROGENASE [UBIQUINONE] 1 ALPHA SUBCOMPLEX SUBUNIT 7"/>
    <property type="match status" value="1"/>
</dbReference>
<dbReference type="Proteomes" id="UP000314983">
    <property type="component" value="Chromosome 18"/>
</dbReference>
<dbReference type="GO" id="GO:0106056">
    <property type="term" value="P:regulation of calcineurin-mediated signaling"/>
    <property type="evidence" value="ECO:0007669"/>
    <property type="project" value="Ensembl"/>
</dbReference>
<proteinExistence type="inferred from homology"/>
<dbReference type="RefSeq" id="XP_026867119.1">
    <property type="nucleotide sequence ID" value="XM_027011318.2"/>
</dbReference>
<reference evidence="17" key="1">
    <citation type="journal article" date="2014" name="Science">
        <title>Nonhuman genetics. Genomic basis for the convergent evolution of electric organs.</title>
        <authorList>
            <person name="Gallant J.R."/>
            <person name="Traeger L.L."/>
            <person name="Volkening J.D."/>
            <person name="Moffett H."/>
            <person name="Chen P.H."/>
            <person name="Novina C.D."/>
            <person name="Phillips G.N.Jr."/>
            <person name="Anand R."/>
            <person name="Wells G.B."/>
            <person name="Pinch M."/>
            <person name="Guth R."/>
            <person name="Unguez G.A."/>
            <person name="Albert J.S."/>
            <person name="Zakon H.H."/>
            <person name="Samanta M.P."/>
            <person name="Sussman M.R."/>
        </authorList>
    </citation>
    <scope>NUCLEOTIDE SEQUENCE [LARGE SCALE GENOMIC DNA]</scope>
</reference>
<keyword evidence="10" id="KW-0007">Acetylation</keyword>
<evidence type="ECO:0000256" key="14">
    <source>
        <dbReference type="ARBA" id="ARBA00033401"/>
    </source>
</evidence>
<feature type="region of interest" description="Disordered" evidence="15">
    <location>
        <begin position="64"/>
        <end position="108"/>
    </location>
</feature>
<name>A0A4W4E6X2_ELEEL</name>
<keyword evidence="9" id="KW-0249">Electron transport</keyword>
<evidence type="ECO:0000256" key="2">
    <source>
        <dbReference type="ARBA" id="ARBA00004443"/>
    </source>
</evidence>
<dbReference type="STRING" id="8005.ENSEEEP00000007563"/>
<evidence type="ECO:0000256" key="8">
    <source>
        <dbReference type="ARBA" id="ARBA00022792"/>
    </source>
</evidence>
<keyword evidence="11" id="KW-0496">Mitochondrion</keyword>
<dbReference type="KEGG" id="eee:113578201"/>
<dbReference type="InterPro" id="IPR009947">
    <property type="entry name" value="NDUA7"/>
</dbReference>
<evidence type="ECO:0000256" key="5">
    <source>
        <dbReference type="ARBA" id="ARBA00016383"/>
    </source>
</evidence>
<dbReference type="OMA" id="ANYYFTR"/>
<keyword evidence="7" id="KW-0679">Respiratory chain</keyword>
<evidence type="ECO:0000256" key="12">
    <source>
        <dbReference type="ARBA" id="ARBA00023136"/>
    </source>
</evidence>
<evidence type="ECO:0000256" key="15">
    <source>
        <dbReference type="SAM" id="MobiDB-lite"/>
    </source>
</evidence>
<comment type="subcellular location">
    <subcellularLocation>
        <location evidence="2">Mitochondrion inner membrane</location>
        <topology evidence="2">Peripheral membrane protein</topology>
        <orientation evidence="2">Matrix side</orientation>
    </subcellularLocation>
</comment>
<reference evidence="16" key="4">
    <citation type="submission" date="2025-08" db="UniProtKB">
        <authorList>
            <consortium name="Ensembl"/>
        </authorList>
    </citation>
    <scope>IDENTIFICATION</scope>
</reference>
<sequence>MATATKIIQRLRNFLSGHNLQEKLQLRYGEIAKRTQPPPKLPVGPSHKFANNYYYTRDGRRESVSPTIIMSSQKALAPGSEGPAQTKLPVLPGSKPKELPLSSDQPYL</sequence>
<reference evidence="17" key="2">
    <citation type="journal article" date="2017" name="Sci. Adv.">
        <title>A tail of two voltages: Proteomic comparison of the three electric organs of the electric eel.</title>
        <authorList>
            <person name="Traeger L.L."/>
            <person name="Sabat G."/>
            <person name="Barrett-Wilt G.A."/>
            <person name="Wells G.B."/>
            <person name="Sussman M.R."/>
        </authorList>
    </citation>
    <scope>NUCLEOTIDE SEQUENCE [LARGE SCALE GENOMIC DNA]</scope>
</reference>
<dbReference type="OrthoDB" id="10063829at2759"/>
<dbReference type="GO" id="GO:0007507">
    <property type="term" value="P:heart development"/>
    <property type="evidence" value="ECO:0007669"/>
    <property type="project" value="Ensembl"/>
</dbReference>
<dbReference type="GeneTree" id="ENSGT00390000006553"/>
<dbReference type="PANTHER" id="PTHR12485">
    <property type="entry name" value="NADH-UBIQUINONE OXIDOREDUCTASE SUBUNIT B"/>
    <property type="match status" value="1"/>
</dbReference>
<accession>A0A4W4E6X2</accession>
<evidence type="ECO:0000256" key="6">
    <source>
        <dbReference type="ARBA" id="ARBA00022448"/>
    </source>
</evidence>
<evidence type="ECO:0000256" key="13">
    <source>
        <dbReference type="ARBA" id="ARBA00030360"/>
    </source>
</evidence>
<reference evidence="16" key="3">
    <citation type="submission" date="2020-05" db="EMBL/GenBank/DDBJ databases">
        <title>Electrophorus electricus (electric eel) genome, fEleEle1, primary haplotype.</title>
        <authorList>
            <person name="Myers G."/>
            <person name="Meyer A."/>
            <person name="Fedrigo O."/>
            <person name="Formenti G."/>
            <person name="Rhie A."/>
            <person name="Tracey A."/>
            <person name="Sims Y."/>
            <person name="Jarvis E.D."/>
        </authorList>
    </citation>
    <scope>NUCLEOTIDE SEQUENCE [LARGE SCALE GENOMIC DNA]</scope>
</reference>
<comment type="similarity">
    <text evidence="3">Belongs to the complex I NDUFA7 subunit family.</text>
</comment>
<comment type="function">
    <text evidence="1">Accessory subunit of the mitochondrial membrane respiratory chain NADH dehydrogenase (Complex I), that is believed not to be involved in catalysis. Complex I functions in the transfer of electrons from NADH to the respiratory chain. The immediate electron acceptor for the enzyme is believed to be ubiquinone.</text>
</comment>
<keyword evidence="8" id="KW-0999">Mitochondrion inner membrane</keyword>
<dbReference type="Pfam" id="PF07347">
    <property type="entry name" value="CI-B14_5a"/>
    <property type="match status" value="1"/>
</dbReference>
<evidence type="ECO:0000256" key="9">
    <source>
        <dbReference type="ARBA" id="ARBA00022982"/>
    </source>
</evidence>
<dbReference type="GO" id="GO:0006120">
    <property type="term" value="P:mitochondrial electron transport, NADH to ubiquinone"/>
    <property type="evidence" value="ECO:0007669"/>
    <property type="project" value="TreeGrafter"/>
</dbReference>
<dbReference type="CTD" id="4701"/>
<evidence type="ECO:0000256" key="3">
    <source>
        <dbReference type="ARBA" id="ARBA00005482"/>
    </source>
</evidence>
<keyword evidence="12" id="KW-0472">Membrane</keyword>
<evidence type="ECO:0000256" key="11">
    <source>
        <dbReference type="ARBA" id="ARBA00023128"/>
    </source>
</evidence>
<organism evidence="16 17">
    <name type="scientific">Electrophorus electricus</name>
    <name type="common">Electric eel</name>
    <name type="synonym">Gymnotus electricus</name>
    <dbReference type="NCBI Taxonomy" id="8005"/>
    <lineage>
        <taxon>Eukaryota</taxon>
        <taxon>Metazoa</taxon>
        <taxon>Chordata</taxon>
        <taxon>Craniata</taxon>
        <taxon>Vertebrata</taxon>
        <taxon>Euteleostomi</taxon>
        <taxon>Actinopterygii</taxon>
        <taxon>Neopterygii</taxon>
        <taxon>Teleostei</taxon>
        <taxon>Ostariophysi</taxon>
        <taxon>Gymnotiformes</taxon>
        <taxon>Gymnotoidei</taxon>
        <taxon>Gymnotidae</taxon>
        <taxon>Electrophorus</taxon>
    </lineage>
</organism>
<keyword evidence="6" id="KW-0813">Transport</keyword>
<evidence type="ECO:0000313" key="16">
    <source>
        <dbReference type="Ensembl" id="ENSEEEP00000007563.1"/>
    </source>
</evidence>
<evidence type="ECO:0000256" key="1">
    <source>
        <dbReference type="ARBA" id="ARBA00003195"/>
    </source>
</evidence>
<evidence type="ECO:0000256" key="4">
    <source>
        <dbReference type="ARBA" id="ARBA00011533"/>
    </source>
</evidence>
<evidence type="ECO:0000256" key="10">
    <source>
        <dbReference type="ARBA" id="ARBA00022990"/>
    </source>
</evidence>